<dbReference type="AlphaFoldDB" id="A0A377IWA7"/>
<evidence type="ECO:0000313" key="2">
    <source>
        <dbReference type="Proteomes" id="UP000254465"/>
    </source>
</evidence>
<name>A0A377IWA7_AVIPA</name>
<dbReference type="RefSeq" id="WP_017807181.1">
    <property type="nucleotide sequence ID" value="NZ_CP113786.1"/>
</dbReference>
<protein>
    <submittedName>
        <fullName evidence="1">Uncharacterized protein</fullName>
    </submittedName>
</protein>
<organism evidence="1 2">
    <name type="scientific">Avibacterium paragallinarum</name>
    <name type="common">Haemophilus gallinarum</name>
    <dbReference type="NCBI Taxonomy" id="728"/>
    <lineage>
        <taxon>Bacteria</taxon>
        <taxon>Pseudomonadati</taxon>
        <taxon>Pseudomonadota</taxon>
        <taxon>Gammaproteobacteria</taxon>
        <taxon>Pasteurellales</taxon>
        <taxon>Pasteurellaceae</taxon>
        <taxon>Avibacterium</taxon>
    </lineage>
</organism>
<dbReference type="EMBL" id="UGHK01000003">
    <property type="protein sequence ID" value="STO91910.1"/>
    <property type="molecule type" value="Genomic_DNA"/>
</dbReference>
<accession>A0A377IWA7</accession>
<dbReference type="SUPFAM" id="SSF160113">
    <property type="entry name" value="YegP-like"/>
    <property type="match status" value="1"/>
</dbReference>
<dbReference type="Gene3D" id="3.30.160.160">
    <property type="entry name" value="YegP-like"/>
    <property type="match status" value="1"/>
</dbReference>
<reference evidence="1 2" key="1">
    <citation type="submission" date="2018-06" db="EMBL/GenBank/DDBJ databases">
        <authorList>
            <consortium name="Pathogen Informatics"/>
            <person name="Doyle S."/>
        </authorList>
    </citation>
    <scope>NUCLEOTIDE SEQUENCE [LARGE SCALE GENOMIC DNA]</scope>
    <source>
        <strain evidence="1 2">NCTC11296</strain>
    </source>
</reference>
<proteinExistence type="predicted"/>
<sequence length="61" mass="7255">MNSLNGLHFQIYRDTGLKWRWRLWLDDKIIATGHQGYKDYDQAQAEIWHVMEANPQTPIIA</sequence>
<dbReference type="InterPro" id="IPR036913">
    <property type="entry name" value="YegP-like_sf"/>
</dbReference>
<dbReference type="Proteomes" id="UP000254465">
    <property type="component" value="Unassembled WGS sequence"/>
</dbReference>
<evidence type="ECO:0000313" key="1">
    <source>
        <dbReference type="EMBL" id="STO91910.1"/>
    </source>
</evidence>
<gene>
    <name evidence="1" type="ORF">NCTC11296_03040</name>
</gene>